<sequence>MTWDNVVVAPKNISITGYSTKPATVKSDILTIQLSYTDEGEKGFIPTKLLLDFHSQIGKIPIQYECELYQEMPPTGFVVSDLPLRVRQEVHGVTQIIDVFVNYIGVGFKK</sequence>
<dbReference type="EMBL" id="JWZT01003367">
    <property type="protein sequence ID" value="KII66966.1"/>
    <property type="molecule type" value="Genomic_DNA"/>
</dbReference>
<keyword evidence="2" id="KW-1185">Reference proteome</keyword>
<evidence type="ECO:0000313" key="1">
    <source>
        <dbReference type="EMBL" id="KII66966.1"/>
    </source>
</evidence>
<proteinExistence type="predicted"/>
<name>A0A0C2MIQ8_THEKT</name>
<accession>A0A0C2MIQ8</accession>
<protein>
    <submittedName>
        <fullName evidence="1">Uncharacterized protein</fullName>
    </submittedName>
</protein>
<gene>
    <name evidence="1" type="ORF">RF11_03627</name>
</gene>
<reference evidence="1 2" key="1">
    <citation type="journal article" date="2014" name="Genome Biol. Evol.">
        <title>The genome of the myxosporean Thelohanellus kitauei shows adaptations to nutrient acquisition within its fish host.</title>
        <authorList>
            <person name="Yang Y."/>
            <person name="Xiong J."/>
            <person name="Zhou Z."/>
            <person name="Huo F."/>
            <person name="Miao W."/>
            <person name="Ran C."/>
            <person name="Liu Y."/>
            <person name="Zhang J."/>
            <person name="Feng J."/>
            <person name="Wang M."/>
            <person name="Wang M."/>
            <person name="Wang L."/>
            <person name="Yao B."/>
        </authorList>
    </citation>
    <scope>NUCLEOTIDE SEQUENCE [LARGE SCALE GENOMIC DNA]</scope>
    <source>
        <strain evidence="1">Wuqing</strain>
    </source>
</reference>
<evidence type="ECO:0000313" key="2">
    <source>
        <dbReference type="Proteomes" id="UP000031668"/>
    </source>
</evidence>
<dbReference type="Proteomes" id="UP000031668">
    <property type="component" value="Unassembled WGS sequence"/>
</dbReference>
<dbReference type="AlphaFoldDB" id="A0A0C2MIQ8"/>
<organism evidence="1 2">
    <name type="scientific">Thelohanellus kitauei</name>
    <name type="common">Myxosporean</name>
    <dbReference type="NCBI Taxonomy" id="669202"/>
    <lineage>
        <taxon>Eukaryota</taxon>
        <taxon>Metazoa</taxon>
        <taxon>Cnidaria</taxon>
        <taxon>Myxozoa</taxon>
        <taxon>Myxosporea</taxon>
        <taxon>Bivalvulida</taxon>
        <taxon>Platysporina</taxon>
        <taxon>Myxobolidae</taxon>
        <taxon>Thelohanellus</taxon>
    </lineage>
</organism>
<comment type="caution">
    <text evidence="1">The sequence shown here is derived from an EMBL/GenBank/DDBJ whole genome shotgun (WGS) entry which is preliminary data.</text>
</comment>